<dbReference type="OMA" id="YIQGASC"/>
<accession>A0A7M7P917</accession>
<feature type="domain" description="USP" evidence="10">
    <location>
        <begin position="55"/>
        <end position="546"/>
    </location>
</feature>
<evidence type="ECO:0000256" key="5">
    <source>
        <dbReference type="ARBA" id="ARBA00022786"/>
    </source>
</evidence>
<dbReference type="Pfam" id="PF00443">
    <property type="entry name" value="UCH"/>
    <property type="match status" value="1"/>
</dbReference>
<keyword evidence="9" id="KW-0812">Transmembrane</keyword>
<dbReference type="OrthoDB" id="2248014at2759"/>
<evidence type="ECO:0000256" key="4">
    <source>
        <dbReference type="ARBA" id="ARBA00022670"/>
    </source>
</evidence>
<dbReference type="PANTHER" id="PTHR24006">
    <property type="entry name" value="UBIQUITIN CARBOXYL-TERMINAL HYDROLASE"/>
    <property type="match status" value="1"/>
</dbReference>
<dbReference type="CDD" id="cd02662">
    <property type="entry name" value="Peptidase_C19F"/>
    <property type="match status" value="1"/>
</dbReference>
<name>A0A7M7P917_STRPU</name>
<dbReference type="EnsemblMetazoa" id="XM_030991063">
    <property type="protein sequence ID" value="XP_030846923"/>
    <property type="gene ID" value="LOC579814"/>
</dbReference>
<dbReference type="KEGG" id="spu:579814"/>
<keyword evidence="12" id="KW-1185">Reference proteome</keyword>
<dbReference type="GO" id="GO:0004843">
    <property type="term" value="F:cysteine-type deubiquitinase activity"/>
    <property type="evidence" value="ECO:0000318"/>
    <property type="project" value="GO_Central"/>
</dbReference>
<dbReference type="GO" id="GO:0031647">
    <property type="term" value="P:regulation of protein stability"/>
    <property type="evidence" value="ECO:0000318"/>
    <property type="project" value="GO_Central"/>
</dbReference>
<dbReference type="Proteomes" id="UP000007110">
    <property type="component" value="Unassembled WGS sequence"/>
</dbReference>
<sequence length="546" mass="60694">MAHGVCLENENFHRQSESLVPIIGIGVTAAVALLYILWSPGPSSSKRSGKRRKVAGLENLGNTCYLNTVLQSLAACPAFLAWLNRALRRGCFKGRGNELAYRLSRTLEGVNDYSSATIYSPHEVLYSLYNRNWRSGQEQQDAHELFQFLLSELSEDREQPPSPLPLSEAPKLVKHVSNGRVNHSGLRSSIKANLPRVTIRDVDSPFRGLLAHHLSCTICGYKNPVTYTSFDCLSLPIPTLSLLSTLSLKCILDGFTHIELVHGVECVECSKMEEGGGGGEVRKGQGDGDRQTSAGTSPQTSPQASSKSEKCKRVFQKQMTISKLPQCLCIHIQRVGWQPDGLPFRREEHIMFPEVLDMSRYRLASVNATCKSGSIGITKSLRLVQQTTLANGHKTVTGRKSSASSNHSFIGDRFLSPSRPASLRLVGGGWIPAEEEQEEEEREEEEEEEERRMSAENTTLEDDKEGYLDANSHSSKPIESKYKLASAVVHVGNAFSGHFMTYRRGPSKPNEPLNTHWLCVSDETVYTAQISDVLSQKAYMLYYQRE</sequence>
<dbReference type="RefSeq" id="XP_030846923.1">
    <property type="nucleotide sequence ID" value="XM_030991063.1"/>
</dbReference>
<evidence type="ECO:0000259" key="10">
    <source>
        <dbReference type="PROSITE" id="PS50235"/>
    </source>
</evidence>
<evidence type="ECO:0000256" key="8">
    <source>
        <dbReference type="SAM" id="MobiDB-lite"/>
    </source>
</evidence>
<feature type="region of interest" description="Disordered" evidence="8">
    <location>
        <begin position="429"/>
        <end position="461"/>
    </location>
</feature>
<evidence type="ECO:0000256" key="9">
    <source>
        <dbReference type="SAM" id="Phobius"/>
    </source>
</evidence>
<feature type="compositionally biased region" description="Basic and acidic residues" evidence="8">
    <location>
        <begin position="274"/>
        <end position="290"/>
    </location>
</feature>
<protein>
    <recommendedName>
        <fullName evidence="3">ubiquitinyl hydrolase 1</fullName>
        <ecNumber evidence="3">3.4.19.12</ecNumber>
    </recommendedName>
</protein>
<organism evidence="11 12">
    <name type="scientific">Strongylocentrotus purpuratus</name>
    <name type="common">Purple sea urchin</name>
    <dbReference type="NCBI Taxonomy" id="7668"/>
    <lineage>
        <taxon>Eukaryota</taxon>
        <taxon>Metazoa</taxon>
        <taxon>Echinodermata</taxon>
        <taxon>Eleutherozoa</taxon>
        <taxon>Echinozoa</taxon>
        <taxon>Echinoidea</taxon>
        <taxon>Euechinoidea</taxon>
        <taxon>Echinacea</taxon>
        <taxon>Camarodonta</taxon>
        <taxon>Echinidea</taxon>
        <taxon>Strongylocentrotidae</taxon>
        <taxon>Strongylocentrotus</taxon>
    </lineage>
</organism>
<dbReference type="InParanoid" id="A0A7M7P917"/>
<reference evidence="11" key="2">
    <citation type="submission" date="2021-01" db="UniProtKB">
        <authorList>
            <consortium name="EnsemblMetazoa"/>
        </authorList>
    </citation>
    <scope>IDENTIFICATION</scope>
</reference>
<comment type="similarity">
    <text evidence="2">Belongs to the peptidase C19 family.</text>
</comment>
<dbReference type="GO" id="GO:0016579">
    <property type="term" value="P:protein deubiquitination"/>
    <property type="evidence" value="ECO:0007669"/>
    <property type="project" value="InterPro"/>
</dbReference>
<dbReference type="GO" id="GO:0005634">
    <property type="term" value="C:nucleus"/>
    <property type="evidence" value="ECO:0000318"/>
    <property type="project" value="GO_Central"/>
</dbReference>
<evidence type="ECO:0000256" key="2">
    <source>
        <dbReference type="ARBA" id="ARBA00009085"/>
    </source>
</evidence>
<dbReference type="InterPro" id="IPR050164">
    <property type="entry name" value="Peptidase_C19"/>
</dbReference>
<dbReference type="GeneID" id="579814"/>
<proteinExistence type="inferred from homology"/>
<comment type="catalytic activity">
    <reaction evidence="1">
        <text>Thiol-dependent hydrolysis of ester, thioester, amide, peptide and isopeptide bonds formed by the C-terminal Gly of ubiquitin (a 76-residue protein attached to proteins as an intracellular targeting signal).</text>
        <dbReference type="EC" id="3.4.19.12"/>
    </reaction>
</comment>
<feature type="region of interest" description="Disordered" evidence="8">
    <location>
        <begin position="274"/>
        <end position="310"/>
    </location>
</feature>
<dbReference type="SUPFAM" id="SSF54001">
    <property type="entry name" value="Cysteine proteinases"/>
    <property type="match status" value="1"/>
</dbReference>
<dbReference type="InterPro" id="IPR001394">
    <property type="entry name" value="Peptidase_C19_UCH"/>
</dbReference>
<reference evidence="12" key="1">
    <citation type="submission" date="2015-02" db="EMBL/GenBank/DDBJ databases">
        <title>Genome sequencing for Strongylocentrotus purpuratus.</title>
        <authorList>
            <person name="Murali S."/>
            <person name="Liu Y."/>
            <person name="Vee V."/>
            <person name="English A."/>
            <person name="Wang M."/>
            <person name="Skinner E."/>
            <person name="Han Y."/>
            <person name="Muzny D.M."/>
            <person name="Worley K.C."/>
            <person name="Gibbs R.A."/>
        </authorList>
    </citation>
    <scope>NUCLEOTIDE SEQUENCE</scope>
</reference>
<feature type="transmembrane region" description="Helical" evidence="9">
    <location>
        <begin position="19"/>
        <end position="38"/>
    </location>
</feature>
<evidence type="ECO:0000313" key="12">
    <source>
        <dbReference type="Proteomes" id="UP000007110"/>
    </source>
</evidence>
<dbReference type="AlphaFoldDB" id="A0A7M7P917"/>
<evidence type="ECO:0000256" key="3">
    <source>
        <dbReference type="ARBA" id="ARBA00012759"/>
    </source>
</evidence>
<keyword evidence="7" id="KW-0788">Thiol protease</keyword>
<keyword evidence="9" id="KW-0472">Membrane</keyword>
<feature type="compositionally biased region" description="Acidic residues" evidence="8">
    <location>
        <begin position="433"/>
        <end position="449"/>
    </location>
</feature>
<keyword evidence="9" id="KW-1133">Transmembrane helix</keyword>
<keyword evidence="5" id="KW-0833">Ubl conjugation pathway</keyword>
<evidence type="ECO:0000256" key="1">
    <source>
        <dbReference type="ARBA" id="ARBA00000707"/>
    </source>
</evidence>
<keyword evidence="6" id="KW-0378">Hydrolase</keyword>
<evidence type="ECO:0000256" key="7">
    <source>
        <dbReference type="ARBA" id="ARBA00022807"/>
    </source>
</evidence>
<dbReference type="GO" id="GO:0006508">
    <property type="term" value="P:proteolysis"/>
    <property type="evidence" value="ECO:0007669"/>
    <property type="project" value="UniProtKB-KW"/>
</dbReference>
<dbReference type="EC" id="3.4.19.12" evidence="3"/>
<dbReference type="PANTHER" id="PTHR24006:SF888">
    <property type="entry name" value="UBIQUITIN CARBOXYL-TERMINAL HYDROLASE 30"/>
    <property type="match status" value="1"/>
</dbReference>
<keyword evidence="4" id="KW-0645">Protease</keyword>
<evidence type="ECO:0000313" key="11">
    <source>
        <dbReference type="EnsemblMetazoa" id="XP_030846923"/>
    </source>
</evidence>
<dbReference type="PROSITE" id="PS50235">
    <property type="entry name" value="USP_3"/>
    <property type="match status" value="1"/>
</dbReference>
<dbReference type="FunCoup" id="A0A7M7P917">
    <property type="interactions" value="1362"/>
</dbReference>
<dbReference type="GO" id="GO:0005829">
    <property type="term" value="C:cytosol"/>
    <property type="evidence" value="ECO:0000318"/>
    <property type="project" value="GO_Central"/>
</dbReference>
<dbReference type="InterPro" id="IPR038765">
    <property type="entry name" value="Papain-like_cys_pep_sf"/>
</dbReference>
<evidence type="ECO:0000256" key="6">
    <source>
        <dbReference type="ARBA" id="ARBA00022801"/>
    </source>
</evidence>
<dbReference type="InterPro" id="IPR028889">
    <property type="entry name" value="USP"/>
</dbReference>
<feature type="compositionally biased region" description="Polar residues" evidence="8">
    <location>
        <begin position="291"/>
        <end position="306"/>
    </location>
</feature>
<dbReference type="Gene3D" id="3.90.70.10">
    <property type="entry name" value="Cysteine proteinases"/>
    <property type="match status" value="1"/>
</dbReference>
<feature type="transmembrane region" description="Helical" evidence="9">
    <location>
        <begin position="59"/>
        <end position="83"/>
    </location>
</feature>